<keyword evidence="4" id="KW-1185">Reference proteome</keyword>
<dbReference type="InterPro" id="IPR040256">
    <property type="entry name" value="At4g02000-like"/>
</dbReference>
<evidence type="ECO:0000259" key="1">
    <source>
        <dbReference type="Pfam" id="PF14111"/>
    </source>
</evidence>
<dbReference type="InterPro" id="IPR025558">
    <property type="entry name" value="DUF4283"/>
</dbReference>
<dbReference type="PANTHER" id="PTHR31286:SF178">
    <property type="entry name" value="DUF4283 DOMAIN-CONTAINING PROTEIN"/>
    <property type="match status" value="1"/>
</dbReference>
<name>A0AAU9R7H7_THLAR</name>
<sequence>MGTNFQNSISFSDLVVVGGNIKVKESLAPRLKITILKFNNTEFINVYSRTLIGRCINLGVQDIGSLFLILPRIWKVEDRVAGADLGTGRFQFDFDEEENIKAVLQMELFHFDGWMVVIMDPNYPSALTFLGSSSDNYDGFKELIFEFSVAFYSSDETTVILRYERLHGFCRECFRLCHETEKFPRLYPKRKQREEFRHKAEILSGEAKIYKRAFGHSGGVNDGQATLKTNHTDLVNGKGKVMTHREEKRETINGGNRTRHGGENTVEFRMSTRHT</sequence>
<proteinExistence type="predicted"/>
<evidence type="ECO:0000313" key="4">
    <source>
        <dbReference type="Proteomes" id="UP000836841"/>
    </source>
</evidence>
<protein>
    <submittedName>
        <fullName evidence="3">Uncharacterized protein</fullName>
    </submittedName>
</protein>
<dbReference type="InterPro" id="IPR025836">
    <property type="entry name" value="Zn_knuckle_CX2CX4HX4C"/>
</dbReference>
<feature type="domain" description="DUF4283" evidence="1">
    <location>
        <begin position="48"/>
        <end position="118"/>
    </location>
</feature>
<dbReference type="EMBL" id="OU466857">
    <property type="protein sequence ID" value="CAH2035647.1"/>
    <property type="molecule type" value="Genomic_DNA"/>
</dbReference>
<gene>
    <name evidence="3" type="ORF">TAV2_LOCUS1122</name>
</gene>
<organism evidence="3 4">
    <name type="scientific">Thlaspi arvense</name>
    <name type="common">Field penny-cress</name>
    <dbReference type="NCBI Taxonomy" id="13288"/>
    <lineage>
        <taxon>Eukaryota</taxon>
        <taxon>Viridiplantae</taxon>
        <taxon>Streptophyta</taxon>
        <taxon>Embryophyta</taxon>
        <taxon>Tracheophyta</taxon>
        <taxon>Spermatophyta</taxon>
        <taxon>Magnoliopsida</taxon>
        <taxon>eudicotyledons</taxon>
        <taxon>Gunneridae</taxon>
        <taxon>Pentapetalae</taxon>
        <taxon>rosids</taxon>
        <taxon>malvids</taxon>
        <taxon>Brassicales</taxon>
        <taxon>Brassicaceae</taxon>
        <taxon>Thlaspideae</taxon>
        <taxon>Thlaspi</taxon>
    </lineage>
</organism>
<dbReference type="Proteomes" id="UP000836841">
    <property type="component" value="Chromosome 1"/>
</dbReference>
<dbReference type="AlphaFoldDB" id="A0AAU9R7H7"/>
<accession>A0AAU9R7H7</accession>
<feature type="domain" description="Zinc knuckle CX2CX4HX4C" evidence="2">
    <location>
        <begin position="142"/>
        <end position="184"/>
    </location>
</feature>
<evidence type="ECO:0000259" key="2">
    <source>
        <dbReference type="Pfam" id="PF14392"/>
    </source>
</evidence>
<dbReference type="Pfam" id="PF14111">
    <property type="entry name" value="DUF4283"/>
    <property type="match status" value="1"/>
</dbReference>
<reference evidence="3 4" key="1">
    <citation type="submission" date="2022-03" db="EMBL/GenBank/DDBJ databases">
        <authorList>
            <person name="Nunn A."/>
            <person name="Chopra R."/>
            <person name="Nunn A."/>
            <person name="Contreras Garrido A."/>
        </authorList>
    </citation>
    <scope>NUCLEOTIDE SEQUENCE [LARGE SCALE GENOMIC DNA]</scope>
</reference>
<dbReference type="Pfam" id="PF14392">
    <property type="entry name" value="zf-CCHC_4"/>
    <property type="match status" value="1"/>
</dbReference>
<dbReference type="PANTHER" id="PTHR31286">
    <property type="entry name" value="GLYCINE-RICH CELL WALL STRUCTURAL PROTEIN 1.8-LIKE"/>
    <property type="match status" value="1"/>
</dbReference>
<evidence type="ECO:0000313" key="3">
    <source>
        <dbReference type="EMBL" id="CAH2035647.1"/>
    </source>
</evidence>